<keyword evidence="11" id="KW-0795">Thyroid hormone</keyword>
<dbReference type="FunFam" id="4.10.800.10:FF:000013">
    <property type="entry name" value="Thyroglobulin"/>
    <property type="match status" value="1"/>
</dbReference>
<dbReference type="SMART" id="SM01411">
    <property type="entry name" value="Ephrin_rec_like"/>
    <property type="match status" value="1"/>
</dbReference>
<evidence type="ECO:0000256" key="15">
    <source>
        <dbReference type="PROSITE-ProRule" id="PRU00500"/>
    </source>
</evidence>
<dbReference type="GO" id="GO:0042446">
    <property type="term" value="P:hormone biosynthetic process"/>
    <property type="evidence" value="ECO:0007669"/>
    <property type="project" value="UniProtKB-KW"/>
</dbReference>
<evidence type="ECO:0000256" key="10">
    <source>
        <dbReference type="ARBA" id="ARBA00022737"/>
    </source>
</evidence>
<keyword evidence="13" id="KW-0325">Glycoprotein</keyword>
<dbReference type="GO" id="GO:0005615">
    <property type="term" value="C:extracellular space"/>
    <property type="evidence" value="ECO:0007669"/>
    <property type="project" value="TreeGrafter"/>
</dbReference>
<dbReference type="InterPro" id="IPR052001">
    <property type="entry name" value="MHC-II_Gamma/Thyroglobulin"/>
</dbReference>
<evidence type="ECO:0000313" key="18">
    <source>
        <dbReference type="Proteomes" id="UP000694393"/>
    </source>
</evidence>
<evidence type="ECO:0000259" key="16">
    <source>
        <dbReference type="PROSITE" id="PS51162"/>
    </source>
</evidence>
<dbReference type="PROSITE" id="PS51162">
    <property type="entry name" value="THYROGLOBULIN_1_2"/>
    <property type="match status" value="9"/>
</dbReference>
<evidence type="ECO:0000256" key="14">
    <source>
        <dbReference type="ARBA" id="ARBA00046595"/>
    </source>
</evidence>
<evidence type="ECO:0000256" key="5">
    <source>
        <dbReference type="ARBA" id="ARBA00022534"/>
    </source>
</evidence>
<dbReference type="PANTHER" id="PTHR14093:SF19">
    <property type="entry name" value="THYROGLOBULIN"/>
    <property type="match status" value="1"/>
</dbReference>
<dbReference type="SUPFAM" id="SSF57610">
    <property type="entry name" value="Thyroglobulin type-1 domain"/>
    <property type="match status" value="10"/>
</dbReference>
<evidence type="ECO:0000256" key="12">
    <source>
        <dbReference type="ARBA" id="ARBA00023157"/>
    </source>
</evidence>
<evidence type="ECO:0000256" key="2">
    <source>
        <dbReference type="ARBA" id="ARBA00005964"/>
    </source>
</evidence>
<feature type="domain" description="Thyroglobulin type-1" evidence="16">
    <location>
        <begin position="1098"/>
        <end position="1162"/>
    </location>
</feature>
<evidence type="ECO:0000256" key="8">
    <source>
        <dbReference type="ARBA" id="ARBA00022702"/>
    </source>
</evidence>
<dbReference type="FunFam" id="3.40.50.1820:FF:000127">
    <property type="entry name" value="Thyroglobulin"/>
    <property type="match status" value="1"/>
</dbReference>
<dbReference type="Gene3D" id="4.10.800.10">
    <property type="entry name" value="Thyroglobulin type-1"/>
    <property type="match status" value="9"/>
</dbReference>
<dbReference type="InterPro" id="IPR019819">
    <property type="entry name" value="Carboxylesterase_B_CS"/>
</dbReference>
<keyword evidence="6" id="KW-0765">Sulfation</keyword>
<dbReference type="Pfam" id="PF00135">
    <property type="entry name" value="COesterase"/>
    <property type="match status" value="1"/>
</dbReference>
<evidence type="ECO:0000256" key="6">
    <source>
        <dbReference type="ARBA" id="ARBA00022641"/>
    </source>
</evidence>
<evidence type="ECO:0000256" key="13">
    <source>
        <dbReference type="ARBA" id="ARBA00023180"/>
    </source>
</evidence>
<dbReference type="SMART" id="SM00211">
    <property type="entry name" value="TY"/>
    <property type="match status" value="9"/>
</dbReference>
<feature type="disulfide bond" evidence="15">
    <location>
        <begin position="24"/>
        <end position="31"/>
    </location>
</feature>
<dbReference type="GO" id="GO:0005179">
    <property type="term" value="F:hormone activity"/>
    <property type="evidence" value="ECO:0007669"/>
    <property type="project" value="UniProtKB-KW"/>
</dbReference>
<sequence length="2597" mass="287764">KAFSKGEVYVPHCLEDGQFRTVQCNTNGLSCWCVDANGIEVPGTKQTGVSIACLSFCQLQKQQILLSHYINSTTSSYVPQCLNSGEFDPVQCDVGLEQCWCVDSEGMEIYGTRQMGKPKRCPGSCEIRDRRILHGVGERSPLQCSADGEFLPVQCKFVNMTDMMVFDLVHNYNRFPDAFQTFSSFRSMFPVVSGYCYCADSLGRELADTGLELLLEEVYDTVFTALEPAHTFTETSIYRILQRRFLGVQLATSGQFRCPSKCEIERSVAIRFRHVYSPSCEDNGDYTPVQCEQEGPCWCVDPKGQEIQGTRRQGQLRTCGEERTCASERQLALSRLFYGPVGHFSQHSLFDIPDVKSENKAKFSSSCPPSFKELFVDSGLLSPIIERQGASQLFALESILSDAIRGMFLSRQLAQVALQFTTNPKRFQENLFGGKFLKNLVKFNFTGALGTRGKFTIGQFFQQGSVMETNSGGNFAKAAEDLSLETLKESFILSQPLVDSFGRIVSLQDNQNRVEFLASVLELPEFFAFLQHVISVPENIAEDLGEVVKIALKSKDCTEQSVDLFVPTCTKEGRYEEIQCYEATCWCVDSQGKEVPGSRVLGKHPRCPTACEKQRESLQSLKQSQPAGSDLFVPSCTSEGDFLPVQCHGTNCICVDLEGKAIPGTRRKVGELMQCPSACQLTAAQVFLKTVQQLLSDPTTLSQLSSVYIPQCSTSGDWRQVQCNGPPEQAFEWYQRWITQNNDGKALPVADLWHILLQYKESSSQGFAAFVKDLYEAGHQNIFPALAEYSSLDALPPEVLEGNVTDVSENILLNPYTFWQLLHGQLTHYPGSYTDFSALLGHFELRNCWCVDRKGEELHGTQAEANKIPACPGACESVKKEAMQFIDEVEQLTLFSNVSHNPLGESFLMAKGLQLRDSDLLHFAETFRSGIAFSEKLLAGNDYAFRLAAQSTLQFYWQNHFILRGSAGQPTLLGFHPYIPQCDGLGNWEPVQCYESTGHCWCVDEKGQYITDSLSVRSAQLPNCQTSCQWSRANALISSWQQSGSQFGATTADLFIPSCLECFGQLLCSPAVHFSSWSEFFLFCSSCPCNQSLFFKGSGFCSMLKSKISLREIGKGYIPQCEGDSGNFAPVQCNEDQESCWCVFENGEEVPGTRVRGERPACEGPQCLLPFNVSSVVNGALFCVNASDQNQSFQKCQLICRQGFHRAFSNATFLCDTVSRRWMSDPPLSQSCQKLQLFQNVQAQTHFELLLPSEKTCSSDYAGLLQAFQIFILDELEARGFCHIQVNSFGKAVSVSVCDDSAVLVECLNVDRLGVNITWKAHLEDIPATFLPDLHDIEKAIVGENLIGRFVALIESGGFVLRLDSKQFPADTSIHFPRDEDFDLSPSVQLGCRSGFRRSVSLYLGVGFVCPAGSYFQNDECIPCPPGFYQFQAGNSSCVRCPVGKTTISTGAFREDHCVTDCQRNRQGLQCGEDGQYRPSQIDPTTKKSFCADRLGLTLDWTETDHPLTDSQCLGRYQKIIALRHAVNMKRCSFLFFFPMLSDCETDESCGFITISATGSELLCELHSAAETNFNCTTSGLNTLRQNTFEMTDFQNVLSGLYSSVVLSAAGTSLTDVHLFCRQACSQDPCCDGFILSQVALDGGTILCGLISSPGELICHINDWSQTSKPGGDGICKGVSYDEKKEAFLFSVGGQEFTGTYASFQWVYLWRGEFDPAVSYKNSVMELFFLMDNRLIQLDQNRSLPSQQYWLFKHKYSAEQAMLWCLTRCAQEDAFCQLAALQNTTDAHFACTLYPEAQNCDNYVNNIPENCQTVLPQQPQTVYHKIVTLKETVKSFYTRLPFRKITGASVRNKIGMSGKAISDGFLECERRCDVDPCCTGFGLLNESQSTGGEVVCLILNSLGIQTCTEEMGSAWQVSDCSSPGADSRIYPFGWYQKPAIASVCPPVLLPLSSENGHLDTWQLLSASSVLIDPSIVNFDIARVSREISDGFSTARDFCLSACSKSQSCTVITLEIQPSAIRCVFYPDTQICTHGLQGHSCRILLREPATYIYWRQISPISEPDLTSSVYIPSHGVLLGTSQVIRIGSEWRNVSQFLGIPYATPPIAEKRFHPPEPFTWLQSWNATMARANCWQPGDGVLQSSPVSEDCLYLNVFVPGRNRSVLLFFHNGVSGEGEKVRTIIDGSYLASIGNIIIVTASYRVGVFGFLSTGSSVAHGNWGLLDQAAALQWVQKNIASFGGDPSQISIAADRGGADITSIHLLAGGADSNLFKRVLLMGGSAFSPASVISKKRAQGQVTVLANEFGCPSSSSEEIVSCLRQLPDNALNDAQTKLLAISGPFQYWGPVVDGVYLREPIAATLQRSRLGKVDLLIGSAQQDGLISRAKAIKKFEESQGRVNSKTAFYQALQNSLGGEDANSFVEDAATWYYSLQHSTADYASFSRALENATRDHFITCPIISMAKHWAENSRGNVFMYHVPESLELLPDVQYAFGLPFHPQYETQFTLEEKTLSLKIMHYITNFVKSGNPNYPHNFSTKLTGAVSPWPIFLSHADGDNYKEFTVSLPNHKGLKKSECSFWSEYIKTLKASTEELLSVIFTS</sequence>
<protein>
    <recommendedName>
        <fullName evidence="3">Thyroglobulin</fullName>
    </recommendedName>
</protein>
<keyword evidence="7" id="KW-0405">Iodination</keyword>
<keyword evidence="18" id="KW-1185">Reference proteome</keyword>
<feature type="domain" description="Thyroglobulin type-1" evidence="16">
    <location>
        <begin position="1459"/>
        <end position="1513"/>
    </location>
</feature>
<feature type="disulfide bond" evidence="15">
    <location>
        <begin position="33"/>
        <end position="53"/>
    </location>
</feature>
<evidence type="ECO:0000256" key="3">
    <source>
        <dbReference type="ARBA" id="ARBA00017326"/>
    </source>
</evidence>
<feature type="domain" description="Thyroglobulin type-1" evidence="16">
    <location>
        <begin position="1"/>
        <end position="53"/>
    </location>
</feature>
<feature type="disulfide bond" evidence="15">
    <location>
        <begin position="1133"/>
        <end position="1140"/>
    </location>
</feature>
<comment type="subunit">
    <text evidence="14">Monomer. Homodimer (via ChEL region); occurs in the endoplasmic reticulum and is required for export to the Golgi apparatus. Homooligomer; disulfide-linked; stored in this form in the thyroid follicle lumen.</text>
</comment>
<feature type="disulfide bond" evidence="15">
    <location>
        <begin position="993"/>
        <end position="1000"/>
    </location>
</feature>
<keyword evidence="9" id="KW-0732">Signal</keyword>
<dbReference type="PANTHER" id="PTHR14093">
    <property type="entry name" value="HLA CLASS II GAMMA CHAIN"/>
    <property type="match status" value="1"/>
</dbReference>
<dbReference type="Gene3D" id="3.40.50.1820">
    <property type="entry name" value="alpha/beta hydrolase"/>
    <property type="match status" value="1"/>
</dbReference>
<comment type="caution">
    <text evidence="15">Lacks conserved residue(s) required for the propagation of feature annotation.</text>
</comment>
<dbReference type="CDD" id="cd00191">
    <property type="entry name" value="TY"/>
    <property type="match status" value="7"/>
</dbReference>
<feature type="disulfide bond" evidence="15">
    <location>
        <begin position="101"/>
        <end position="121"/>
    </location>
</feature>
<feature type="domain" description="Thyroglobulin type-1" evidence="16">
    <location>
        <begin position="978"/>
        <end position="1024"/>
    </location>
</feature>
<dbReference type="Gene3D" id="2.10.50.10">
    <property type="entry name" value="Tumor Necrosis Factor Receptor, subunit A, domain 2"/>
    <property type="match status" value="1"/>
</dbReference>
<dbReference type="InterPro" id="IPR000716">
    <property type="entry name" value="Thyroglobulin_1"/>
</dbReference>
<name>A0A8C8RBX4_9SAUR</name>
<feature type="domain" description="Thyroglobulin type-1" evidence="16">
    <location>
        <begin position="554"/>
        <end position="607"/>
    </location>
</feature>
<proteinExistence type="inferred from homology"/>
<dbReference type="Pfam" id="PF00086">
    <property type="entry name" value="Thyroglobulin_1"/>
    <property type="match status" value="8"/>
</dbReference>
<dbReference type="InterPro" id="IPR011641">
    <property type="entry name" value="Tyr-kin_ephrin_A/B_rcpt-like"/>
</dbReference>
<feature type="domain" description="Thyroglobulin type-1" evidence="16">
    <location>
        <begin position="608"/>
        <end position="679"/>
    </location>
</feature>
<evidence type="ECO:0000256" key="11">
    <source>
        <dbReference type="ARBA" id="ARBA00022920"/>
    </source>
</evidence>
<evidence type="ECO:0000313" key="17">
    <source>
        <dbReference type="Ensembl" id="ENSPCEP00000002843.1"/>
    </source>
</evidence>
<dbReference type="InterPro" id="IPR029058">
    <property type="entry name" value="AB_hydrolase_fold"/>
</dbReference>
<evidence type="ECO:0000256" key="1">
    <source>
        <dbReference type="ARBA" id="ARBA00004613"/>
    </source>
</evidence>
<evidence type="ECO:0000256" key="7">
    <source>
        <dbReference type="ARBA" id="ARBA00022653"/>
    </source>
</evidence>
<evidence type="ECO:0000256" key="4">
    <source>
        <dbReference type="ARBA" id="ARBA00022525"/>
    </source>
</evidence>
<feature type="disulfide bond" evidence="15">
    <location>
        <begin position="1142"/>
        <end position="1162"/>
    </location>
</feature>
<dbReference type="PROSITE" id="PS00484">
    <property type="entry name" value="THYROGLOBULIN_1_1"/>
    <property type="match status" value="6"/>
</dbReference>
<feature type="disulfide bond" evidence="15">
    <location>
        <begin position="587"/>
        <end position="607"/>
    </location>
</feature>
<dbReference type="SUPFAM" id="SSF53474">
    <property type="entry name" value="alpha/beta-Hydrolases"/>
    <property type="match status" value="1"/>
</dbReference>
<feature type="domain" description="Thyroglobulin type-1" evidence="16">
    <location>
        <begin position="54"/>
        <end position="121"/>
    </location>
</feature>
<feature type="domain" description="Thyroglobulin type-1" evidence="16">
    <location>
        <begin position="681"/>
        <end position="871"/>
    </location>
</feature>
<dbReference type="FunFam" id="4.10.800.10:FF:000016">
    <property type="entry name" value="Thyroglobulin"/>
    <property type="match status" value="1"/>
</dbReference>
<dbReference type="Ensembl" id="ENSPCET00000002945.1">
    <property type="protein sequence ID" value="ENSPCEP00000002843.1"/>
    <property type="gene ID" value="ENSPCEG00000002238.1"/>
</dbReference>
<feature type="disulfide bond" evidence="15">
    <location>
        <begin position="92"/>
        <end position="99"/>
    </location>
</feature>
<keyword evidence="5" id="KW-0893">Thyroid hormones biosynthesis</keyword>
<dbReference type="Pfam" id="PF07699">
    <property type="entry name" value="Ephrin_rec_like"/>
    <property type="match status" value="1"/>
</dbReference>
<dbReference type="PROSITE" id="PS00941">
    <property type="entry name" value="CARBOXYLESTERASE_B_2"/>
    <property type="match status" value="1"/>
</dbReference>
<dbReference type="InterPro" id="IPR002018">
    <property type="entry name" value="CarbesteraseB"/>
</dbReference>
<dbReference type="GO" id="GO:0006590">
    <property type="term" value="P:thyroid hormone generation"/>
    <property type="evidence" value="ECO:0007669"/>
    <property type="project" value="TreeGrafter"/>
</dbReference>
<keyword evidence="10" id="KW-0677">Repeat</keyword>
<reference evidence="17" key="2">
    <citation type="submission" date="2025-09" db="UniProtKB">
        <authorList>
            <consortium name="Ensembl"/>
        </authorList>
    </citation>
    <scope>IDENTIFICATION</scope>
</reference>
<feature type="domain" description="Thyroglobulin type-1" evidence="16">
    <location>
        <begin position="259"/>
        <end position="325"/>
    </location>
</feature>
<organism evidence="17 18">
    <name type="scientific">Pelusios castaneus</name>
    <name type="common">West African mud turtle</name>
    <dbReference type="NCBI Taxonomy" id="367368"/>
    <lineage>
        <taxon>Eukaryota</taxon>
        <taxon>Metazoa</taxon>
        <taxon>Chordata</taxon>
        <taxon>Craniata</taxon>
        <taxon>Vertebrata</taxon>
        <taxon>Euteleostomi</taxon>
        <taxon>Archelosauria</taxon>
        <taxon>Testudinata</taxon>
        <taxon>Testudines</taxon>
        <taxon>Pleurodira</taxon>
        <taxon>Pelomedusidae</taxon>
        <taxon>Pelusios</taxon>
    </lineage>
</organism>
<keyword evidence="12 15" id="KW-1015">Disulfide bond</keyword>
<keyword evidence="8" id="KW-0372">Hormone</keyword>
<comment type="subcellular location">
    <subcellularLocation>
        <location evidence="1">Secreted</location>
    </subcellularLocation>
</comment>
<dbReference type="FunFam" id="2.10.50.10:FF:000047">
    <property type="entry name" value="Thyroglobulin"/>
    <property type="match status" value="1"/>
</dbReference>
<dbReference type="InterPro" id="IPR036857">
    <property type="entry name" value="Thyroglobulin_1_sf"/>
</dbReference>
<keyword evidence="4" id="KW-0964">Secreted</keyword>
<comment type="similarity">
    <text evidence="2">Belongs to the type-B carboxylesterase/lipase family.</text>
</comment>
<reference evidence="17" key="1">
    <citation type="submission" date="2025-08" db="UniProtKB">
        <authorList>
            <consortium name="Ensembl"/>
        </authorList>
    </citation>
    <scope>IDENTIFICATION</scope>
</reference>
<accession>A0A8C8RBX4</accession>
<dbReference type="Proteomes" id="UP000694393">
    <property type="component" value="Unplaced"/>
</dbReference>
<evidence type="ECO:0000256" key="9">
    <source>
        <dbReference type="ARBA" id="ARBA00022729"/>
    </source>
</evidence>